<organism evidence="1 2">
    <name type="scientific">Halovenus aranensis</name>
    <dbReference type="NCBI Taxonomy" id="890420"/>
    <lineage>
        <taxon>Archaea</taxon>
        <taxon>Methanobacteriati</taxon>
        <taxon>Methanobacteriota</taxon>
        <taxon>Stenosarchaea group</taxon>
        <taxon>Halobacteria</taxon>
        <taxon>Halobacteriales</taxon>
        <taxon>Haloarculaceae</taxon>
        <taxon>Halovenus</taxon>
    </lineage>
</organism>
<dbReference type="Proteomes" id="UP000198856">
    <property type="component" value="Unassembled WGS sequence"/>
</dbReference>
<accession>A0A1G9A313</accession>
<dbReference type="STRING" id="890420.SAMN05216226_1523"/>
<dbReference type="EMBL" id="FNFC01000052">
    <property type="protein sequence ID" value="SDK21726.1"/>
    <property type="molecule type" value="Genomic_DNA"/>
</dbReference>
<keyword evidence="2" id="KW-1185">Reference proteome</keyword>
<protein>
    <submittedName>
        <fullName evidence="1">Uncharacterized protein</fullName>
    </submittedName>
</protein>
<dbReference type="RefSeq" id="WP_281240916.1">
    <property type="nucleotide sequence ID" value="NZ_FNFC01000052.1"/>
</dbReference>
<proteinExistence type="predicted"/>
<evidence type="ECO:0000313" key="2">
    <source>
        <dbReference type="Proteomes" id="UP000198856"/>
    </source>
</evidence>
<dbReference type="AlphaFoldDB" id="A0A1G9A313"/>
<reference evidence="1 2" key="1">
    <citation type="submission" date="2016-10" db="EMBL/GenBank/DDBJ databases">
        <authorList>
            <person name="de Groot N.N."/>
        </authorList>
    </citation>
    <scope>NUCLEOTIDE SEQUENCE [LARGE SCALE GENOMIC DNA]</scope>
    <source>
        <strain evidence="1 2">IBRC-M10015</strain>
    </source>
</reference>
<gene>
    <name evidence="1" type="ORF">SAMN05216226_1523</name>
</gene>
<evidence type="ECO:0000313" key="1">
    <source>
        <dbReference type="EMBL" id="SDK21726.1"/>
    </source>
</evidence>
<sequence>MDIDAGEFKKNIEKALEEQSGLRINEQNEIPFEQLFTVLY</sequence>
<name>A0A1G9A313_9EURY</name>